<dbReference type="Gene3D" id="2.120.10.30">
    <property type="entry name" value="TolB, C-terminal domain"/>
    <property type="match status" value="1"/>
</dbReference>
<dbReference type="Proteomes" id="UP001371224">
    <property type="component" value="Unassembled WGS sequence"/>
</dbReference>
<feature type="chain" id="PRO_5045294130" evidence="1">
    <location>
        <begin position="27"/>
        <end position="362"/>
    </location>
</feature>
<name>A0ABU8LAS4_9MICO</name>
<reference evidence="2 3" key="1">
    <citation type="submission" date="2024-02" db="EMBL/GenBank/DDBJ databases">
        <authorList>
            <person name="Saticioglu I.B."/>
        </authorList>
    </citation>
    <scope>NUCLEOTIDE SEQUENCE [LARGE SCALE GENOMIC DNA]</scope>
    <source>
        <strain evidence="2 3">Mu-80</strain>
    </source>
</reference>
<dbReference type="RefSeq" id="WP_337331499.1">
    <property type="nucleotide sequence ID" value="NZ_JBBDGM010000004.1"/>
</dbReference>
<dbReference type="EMBL" id="JBBDGM010000004">
    <property type="protein sequence ID" value="MEJ1087828.1"/>
    <property type="molecule type" value="Genomic_DNA"/>
</dbReference>
<accession>A0ABU8LAS4</accession>
<proteinExistence type="predicted"/>
<evidence type="ECO:0000313" key="2">
    <source>
        <dbReference type="EMBL" id="MEJ1087828.1"/>
    </source>
</evidence>
<keyword evidence="1" id="KW-0732">Signal</keyword>
<evidence type="ECO:0000313" key="3">
    <source>
        <dbReference type="Proteomes" id="UP001371224"/>
    </source>
</evidence>
<organism evidence="2 3">
    <name type="scientific">Microbacterium bandirmense</name>
    <dbReference type="NCBI Taxonomy" id="3122050"/>
    <lineage>
        <taxon>Bacteria</taxon>
        <taxon>Bacillati</taxon>
        <taxon>Actinomycetota</taxon>
        <taxon>Actinomycetes</taxon>
        <taxon>Micrococcales</taxon>
        <taxon>Microbacteriaceae</taxon>
        <taxon>Microbacterium</taxon>
    </lineage>
</organism>
<protein>
    <submittedName>
        <fullName evidence="2">ScyD/ScyE family protein</fullName>
    </submittedName>
</protein>
<dbReference type="NCBIfam" id="NF033206">
    <property type="entry name" value="ScyE_fam"/>
    <property type="match status" value="1"/>
</dbReference>
<keyword evidence="3" id="KW-1185">Reference proteome</keyword>
<gene>
    <name evidence="2" type="ORF">WDU99_05810</name>
</gene>
<evidence type="ECO:0000256" key="1">
    <source>
        <dbReference type="SAM" id="SignalP"/>
    </source>
</evidence>
<feature type="signal peptide" evidence="1">
    <location>
        <begin position="1"/>
        <end position="26"/>
    </location>
</feature>
<dbReference type="InterPro" id="IPR048031">
    <property type="entry name" value="ScyD/ScyE-like"/>
</dbReference>
<sequence length="362" mass="36878">MRRSRALFAAGAVATLAIMLPMSASAASDPPPPQQWTDQLAAPFSLAADGHRVLIADGGTGVIGQLQPDGSVVPVIDGIPGLTGVATRGAWMAYGSTISEDPTQEESPILESGLNIRTPQGDTIYADLHAYEEQHNADGALRYGITDPESCVASDPRATYTGLIDAHVYNVTAYRGAWLVADAGANTVMKVTDEGEISTVAVLDPVPVEITGMIAGAMGLPPCAVGDTYYAEAVPTGIAIGPGGAIYVSTLPGFPGMITTAGAVWQIDPRSGDATQLASGLSQPTSLAVSGKSIYIAELEGAGVSVLKGGEVSPYAALPGALSVATATNGTVWAATMASDAGPGALYSMWKGKVKVQGHVIR</sequence>
<dbReference type="InterPro" id="IPR011042">
    <property type="entry name" value="6-blade_b-propeller_TolB-like"/>
</dbReference>
<dbReference type="SUPFAM" id="SSF63825">
    <property type="entry name" value="YWTD domain"/>
    <property type="match status" value="1"/>
</dbReference>
<comment type="caution">
    <text evidence="2">The sequence shown here is derived from an EMBL/GenBank/DDBJ whole genome shotgun (WGS) entry which is preliminary data.</text>
</comment>